<keyword evidence="3" id="KW-0963">Cytoplasm</keyword>
<evidence type="ECO:0000256" key="1">
    <source>
        <dbReference type="ARBA" id="ARBA00004370"/>
    </source>
</evidence>
<organism evidence="7 8">
    <name type="scientific">Pelobates cultripes</name>
    <name type="common">Western spadefoot toad</name>
    <dbReference type="NCBI Taxonomy" id="61616"/>
    <lineage>
        <taxon>Eukaryota</taxon>
        <taxon>Metazoa</taxon>
        <taxon>Chordata</taxon>
        <taxon>Craniata</taxon>
        <taxon>Vertebrata</taxon>
        <taxon>Euteleostomi</taxon>
        <taxon>Amphibia</taxon>
        <taxon>Batrachia</taxon>
        <taxon>Anura</taxon>
        <taxon>Pelobatoidea</taxon>
        <taxon>Pelobatidae</taxon>
        <taxon>Pelobates</taxon>
    </lineage>
</organism>
<dbReference type="Gene3D" id="3.30.70.1820">
    <property type="entry name" value="L1 transposable element, RRM domain"/>
    <property type="match status" value="1"/>
</dbReference>
<dbReference type="AlphaFoldDB" id="A0AAD1WUF4"/>
<proteinExistence type="predicted"/>
<evidence type="ECO:0000256" key="2">
    <source>
        <dbReference type="ARBA" id="ARBA00004496"/>
    </source>
</evidence>
<dbReference type="GO" id="GO:1901739">
    <property type="term" value="P:regulation of myoblast fusion"/>
    <property type="evidence" value="ECO:0007669"/>
    <property type="project" value="TreeGrafter"/>
</dbReference>
<feature type="region of interest" description="Disordered" evidence="5">
    <location>
        <begin position="262"/>
        <end position="281"/>
    </location>
</feature>
<dbReference type="GO" id="GO:0036195">
    <property type="term" value="C:muscle cell projection membrane"/>
    <property type="evidence" value="ECO:0007669"/>
    <property type="project" value="TreeGrafter"/>
</dbReference>
<feature type="region of interest" description="Disordered" evidence="5">
    <location>
        <begin position="400"/>
        <end position="419"/>
    </location>
</feature>
<name>A0AAD1WUF4_PELCU</name>
<feature type="region of interest" description="Disordered" evidence="5">
    <location>
        <begin position="228"/>
        <end position="252"/>
    </location>
</feature>
<dbReference type="InterPro" id="IPR043448">
    <property type="entry name" value="PKHO1/2"/>
</dbReference>
<evidence type="ECO:0000256" key="5">
    <source>
        <dbReference type="SAM" id="MobiDB-lite"/>
    </source>
</evidence>
<evidence type="ECO:0000313" key="8">
    <source>
        <dbReference type="Proteomes" id="UP001295444"/>
    </source>
</evidence>
<evidence type="ECO:0000256" key="4">
    <source>
        <dbReference type="ARBA" id="ARBA00023136"/>
    </source>
</evidence>
<feature type="domain" description="L1 transposable element RRM" evidence="6">
    <location>
        <begin position="46"/>
        <end position="125"/>
    </location>
</feature>
<dbReference type="InterPro" id="IPR043636">
    <property type="entry name" value="L1_RRM_dom"/>
</dbReference>
<dbReference type="Proteomes" id="UP001295444">
    <property type="component" value="Chromosome 13"/>
</dbReference>
<keyword evidence="8" id="KW-1185">Reference proteome</keyword>
<dbReference type="PANTHER" id="PTHR15871">
    <property type="entry name" value="PH DOMAIN-CONTAINING PROTEIN"/>
    <property type="match status" value="1"/>
</dbReference>
<dbReference type="PANTHER" id="PTHR15871:SF1">
    <property type="entry name" value="PLECKSTRIN HOMOLOGY DOMAIN-CONTAINING FAMILY O MEMBER 1"/>
    <property type="match status" value="1"/>
</dbReference>
<dbReference type="GO" id="GO:0032587">
    <property type="term" value="C:ruffle membrane"/>
    <property type="evidence" value="ECO:0007669"/>
    <property type="project" value="TreeGrafter"/>
</dbReference>
<evidence type="ECO:0000313" key="7">
    <source>
        <dbReference type="EMBL" id="CAH2326814.1"/>
    </source>
</evidence>
<accession>A0AAD1WUF4</accession>
<dbReference type="EMBL" id="OW240924">
    <property type="protein sequence ID" value="CAH2326814.1"/>
    <property type="molecule type" value="Genomic_DNA"/>
</dbReference>
<dbReference type="GO" id="GO:0005737">
    <property type="term" value="C:cytoplasm"/>
    <property type="evidence" value="ECO:0007669"/>
    <property type="project" value="UniProtKB-SubCell"/>
</dbReference>
<evidence type="ECO:0000256" key="3">
    <source>
        <dbReference type="ARBA" id="ARBA00022490"/>
    </source>
</evidence>
<dbReference type="Pfam" id="PF02994">
    <property type="entry name" value="Transposase_22"/>
    <property type="match status" value="1"/>
</dbReference>
<gene>
    <name evidence="7" type="ORF">PECUL_23A018389</name>
</gene>
<comment type="subcellular location">
    <subcellularLocation>
        <location evidence="2">Cytoplasm</location>
    </subcellularLocation>
    <subcellularLocation>
        <location evidence="1">Membrane</location>
    </subcellularLocation>
</comment>
<sequence length="419" mass="47747">MEEVENRLHFQEQSYLDLVDRVKTLQKQVNQQAEKLEDAEDRSRHNNLRMEGIPDNIDTAELPNNFQTMVRAVKLTATNSELLLDHIHRLPKPSSATTAVPKDVIVRFHDYHIKEEFLVAVRMSGLSGEFQSVTSELCRRGIRYRWGFPVKVTVEEVSYLAHPTRDRAKIQHSRRPPTRGHLMAVASTSTSDGMLTLDLIQEEDVSPEDQGSCDQSFRVDLDKSVAQLASNRRRSDSENLKSSERGKVENLHGREHALWEKTGVHRDSFGKGTTYTPQVPKKLSYSEKNKCASMEEILSRSNSSGQRPTPKKTPEAEKLSCIQELIGQKIEKTQELLTEVKDCGEGKKKGKEPCKVDSEKSENALQEAERLLGEASSNWRQARKVLQEIKELRDLYRQAEQQAADPKQKLGNVYRKSLM</sequence>
<feature type="region of interest" description="Disordered" evidence="5">
    <location>
        <begin position="297"/>
        <end position="317"/>
    </location>
</feature>
<protein>
    <recommendedName>
        <fullName evidence="6">L1 transposable element RRM domain-containing protein</fullName>
    </recommendedName>
</protein>
<reference evidence="7" key="1">
    <citation type="submission" date="2022-03" db="EMBL/GenBank/DDBJ databases">
        <authorList>
            <person name="Alioto T."/>
            <person name="Alioto T."/>
            <person name="Gomez Garrido J."/>
        </authorList>
    </citation>
    <scope>NUCLEOTIDE SEQUENCE</scope>
</reference>
<evidence type="ECO:0000259" key="6">
    <source>
        <dbReference type="Pfam" id="PF02994"/>
    </source>
</evidence>
<keyword evidence="4" id="KW-0472">Membrane</keyword>
<feature type="compositionally biased region" description="Basic and acidic residues" evidence="5">
    <location>
        <begin position="233"/>
        <end position="252"/>
    </location>
</feature>